<reference evidence="9 10" key="1">
    <citation type="submission" date="2020-01" db="EMBL/GenBank/DDBJ databases">
        <title>Genome sequencing of strain KACC 21265.</title>
        <authorList>
            <person name="Heo J."/>
            <person name="Kim S.-J."/>
            <person name="Kim J.-S."/>
            <person name="Hong S.-B."/>
            <person name="Kwon S.-W."/>
        </authorList>
    </citation>
    <scope>NUCLEOTIDE SEQUENCE [LARGE SCALE GENOMIC DNA]</scope>
    <source>
        <strain evidence="9 10">KACC 21265</strain>
    </source>
</reference>
<feature type="transmembrane region" description="Helical" evidence="7">
    <location>
        <begin position="92"/>
        <end position="111"/>
    </location>
</feature>
<dbReference type="GO" id="GO:0022857">
    <property type="term" value="F:transmembrane transporter activity"/>
    <property type="evidence" value="ECO:0007669"/>
    <property type="project" value="InterPro"/>
</dbReference>
<dbReference type="InterPro" id="IPR036259">
    <property type="entry name" value="MFS_trans_sf"/>
</dbReference>
<dbReference type="Pfam" id="PF00083">
    <property type="entry name" value="Sugar_tr"/>
    <property type="match status" value="1"/>
</dbReference>
<feature type="domain" description="Major facilitator superfamily (MFS) profile" evidence="8">
    <location>
        <begin position="1"/>
        <end position="383"/>
    </location>
</feature>
<dbReference type="InterPro" id="IPR020846">
    <property type="entry name" value="MFS_dom"/>
</dbReference>
<dbReference type="Pfam" id="PF07690">
    <property type="entry name" value="MFS_1"/>
    <property type="match status" value="1"/>
</dbReference>
<feature type="transmembrane region" description="Helical" evidence="7">
    <location>
        <begin position="123"/>
        <end position="142"/>
    </location>
</feature>
<keyword evidence="3" id="KW-1003">Cell membrane</keyword>
<feature type="transmembrane region" description="Helical" evidence="7">
    <location>
        <begin position="329"/>
        <end position="351"/>
    </location>
</feature>
<dbReference type="PROSITE" id="PS50850">
    <property type="entry name" value="MFS"/>
    <property type="match status" value="1"/>
</dbReference>
<evidence type="ECO:0000256" key="1">
    <source>
        <dbReference type="ARBA" id="ARBA00004651"/>
    </source>
</evidence>
<dbReference type="KEGG" id="xyk:GT347_05910"/>
<name>A0A857JBV6_9BURK</name>
<protein>
    <submittedName>
        <fullName evidence="9">MFS transporter</fullName>
    </submittedName>
</protein>
<feature type="transmembrane region" description="Helical" evidence="7">
    <location>
        <begin position="67"/>
        <end position="86"/>
    </location>
</feature>
<evidence type="ECO:0000256" key="5">
    <source>
        <dbReference type="ARBA" id="ARBA00022989"/>
    </source>
</evidence>
<keyword evidence="6 7" id="KW-0472">Membrane</keyword>
<dbReference type="PANTHER" id="PTHR43414:SF6">
    <property type="entry name" value="MULTIDRUG RESISTANCE PROTEIN MDTG"/>
    <property type="match status" value="1"/>
</dbReference>
<dbReference type="InterPro" id="IPR001958">
    <property type="entry name" value="Tet-R_TetA/multi-R_MdtG-like"/>
</dbReference>
<accession>A0A857JBV6</accession>
<evidence type="ECO:0000256" key="4">
    <source>
        <dbReference type="ARBA" id="ARBA00022692"/>
    </source>
</evidence>
<dbReference type="PANTHER" id="PTHR43414">
    <property type="entry name" value="MULTIDRUG RESISTANCE PROTEIN MDTG"/>
    <property type="match status" value="1"/>
</dbReference>
<dbReference type="SUPFAM" id="SSF103473">
    <property type="entry name" value="MFS general substrate transporter"/>
    <property type="match status" value="1"/>
</dbReference>
<gene>
    <name evidence="9" type="ORF">GT347_05910</name>
</gene>
<feature type="transmembrane region" description="Helical" evidence="7">
    <location>
        <begin position="295"/>
        <end position="317"/>
    </location>
</feature>
<evidence type="ECO:0000256" key="6">
    <source>
        <dbReference type="ARBA" id="ARBA00023136"/>
    </source>
</evidence>
<evidence type="ECO:0000313" key="9">
    <source>
        <dbReference type="EMBL" id="QHJ01427.1"/>
    </source>
</evidence>
<feature type="transmembrane region" description="Helical" evidence="7">
    <location>
        <begin position="34"/>
        <end position="55"/>
    </location>
</feature>
<keyword evidence="5 7" id="KW-1133">Transmembrane helix</keyword>
<feature type="transmembrane region" description="Helical" evidence="7">
    <location>
        <begin position="269"/>
        <end position="289"/>
    </location>
</feature>
<dbReference type="Gene3D" id="1.20.1250.20">
    <property type="entry name" value="MFS general substrate transporter like domains"/>
    <property type="match status" value="2"/>
</dbReference>
<dbReference type="GO" id="GO:0005886">
    <property type="term" value="C:plasma membrane"/>
    <property type="evidence" value="ECO:0007669"/>
    <property type="project" value="UniProtKB-SubCell"/>
</dbReference>
<dbReference type="AlphaFoldDB" id="A0A857JBV6"/>
<keyword evidence="10" id="KW-1185">Reference proteome</keyword>
<sequence>MFGSFTTIVAMTLLLPFLPLYVEQLGVKEHAAIVQWSGVAYGATFFSAALVAPLWGRLADRYGRKLMLIRASLGMAVAMALIGLAQDVWQLVALRLLAGLLGGYASGSMVLVATQTPKDRSGWALGTMSSAIMAGNLVGPLLGGALPPLIGIRATFFGAGAVIFVAFLATWFLVREERRPPPTAGAARPRGGWAGVPDKRPILAMLFTGMLLMLANMSIEPIITVYVAQLVADPAQVTRTAGFVMSAAALGSILSAARLGRLADRIGHWNVIVGCLAVSAVLLVPQAFVTAGWQLVLLRFLMGLSLGGLLPCIAAVIRHSAPERVAGSMLGYSISAQYTGQVAGPVLGGFVGGHFGMRTVFFATCVLMAAGAAWNWWAQRAVRPR</sequence>
<evidence type="ECO:0000313" key="10">
    <source>
        <dbReference type="Proteomes" id="UP000464787"/>
    </source>
</evidence>
<dbReference type="InterPro" id="IPR005828">
    <property type="entry name" value="MFS_sugar_transport-like"/>
</dbReference>
<feature type="transmembrane region" description="Helical" evidence="7">
    <location>
        <begin position="357"/>
        <end position="377"/>
    </location>
</feature>
<feature type="transmembrane region" description="Helical" evidence="7">
    <location>
        <begin position="202"/>
        <end position="228"/>
    </location>
</feature>
<keyword evidence="2" id="KW-0813">Transport</keyword>
<proteinExistence type="predicted"/>
<comment type="subcellular location">
    <subcellularLocation>
        <location evidence="1">Cell membrane</location>
        <topology evidence="1">Multi-pass membrane protein</topology>
    </subcellularLocation>
</comment>
<evidence type="ECO:0000256" key="2">
    <source>
        <dbReference type="ARBA" id="ARBA00022448"/>
    </source>
</evidence>
<feature type="transmembrane region" description="Helical" evidence="7">
    <location>
        <begin position="154"/>
        <end position="174"/>
    </location>
</feature>
<dbReference type="EMBL" id="CP047650">
    <property type="protein sequence ID" value="QHJ01427.1"/>
    <property type="molecule type" value="Genomic_DNA"/>
</dbReference>
<evidence type="ECO:0000256" key="3">
    <source>
        <dbReference type="ARBA" id="ARBA00022475"/>
    </source>
</evidence>
<organism evidence="9 10">
    <name type="scientific">Xylophilus rhododendri</name>
    <dbReference type="NCBI Taxonomy" id="2697032"/>
    <lineage>
        <taxon>Bacteria</taxon>
        <taxon>Pseudomonadati</taxon>
        <taxon>Pseudomonadota</taxon>
        <taxon>Betaproteobacteria</taxon>
        <taxon>Burkholderiales</taxon>
        <taxon>Xylophilus</taxon>
    </lineage>
</organism>
<feature type="transmembrane region" description="Helical" evidence="7">
    <location>
        <begin position="240"/>
        <end position="257"/>
    </location>
</feature>
<dbReference type="Proteomes" id="UP000464787">
    <property type="component" value="Chromosome"/>
</dbReference>
<dbReference type="PRINTS" id="PR01035">
    <property type="entry name" value="TCRTETA"/>
</dbReference>
<keyword evidence="4 7" id="KW-0812">Transmembrane</keyword>
<evidence type="ECO:0000259" key="8">
    <source>
        <dbReference type="PROSITE" id="PS50850"/>
    </source>
</evidence>
<dbReference type="InterPro" id="IPR011701">
    <property type="entry name" value="MFS"/>
</dbReference>
<evidence type="ECO:0000256" key="7">
    <source>
        <dbReference type="SAM" id="Phobius"/>
    </source>
</evidence>